<dbReference type="Proteomes" id="UP000515734">
    <property type="component" value="Chromosome"/>
</dbReference>
<dbReference type="EMBL" id="AP023287">
    <property type="protein sequence ID" value="BCI53866.1"/>
    <property type="molecule type" value="Genomic_DNA"/>
</dbReference>
<feature type="transmembrane region" description="Helical" evidence="11">
    <location>
        <begin position="116"/>
        <end position="136"/>
    </location>
</feature>
<feature type="transmembrane region" description="Helical" evidence="11">
    <location>
        <begin position="311"/>
        <end position="330"/>
    </location>
</feature>
<keyword evidence="7 11" id="KW-1133">Transmembrane helix</keyword>
<dbReference type="GO" id="GO:0005886">
    <property type="term" value="C:plasma membrane"/>
    <property type="evidence" value="ECO:0007669"/>
    <property type="project" value="UniProtKB-SubCell"/>
</dbReference>
<evidence type="ECO:0000256" key="6">
    <source>
        <dbReference type="ARBA" id="ARBA00022847"/>
    </source>
</evidence>
<feature type="transmembrane region" description="Helical" evidence="11">
    <location>
        <begin position="92"/>
        <end position="110"/>
    </location>
</feature>
<accession>A0A6S6P725</accession>
<comment type="subcellular location">
    <subcellularLocation>
        <location evidence="1">Cell membrane</location>
        <topology evidence="1">Multi-pass membrane protein</topology>
    </subcellularLocation>
</comment>
<dbReference type="GO" id="GO:0015293">
    <property type="term" value="F:symporter activity"/>
    <property type="evidence" value="ECO:0007669"/>
    <property type="project" value="UniProtKB-KW"/>
</dbReference>
<comment type="function">
    <text evidence="9">May be a proton symporter involved in the uptake of osmolytes such as proline and glycine betaine.</text>
</comment>
<evidence type="ECO:0000256" key="3">
    <source>
        <dbReference type="ARBA" id="ARBA00022448"/>
    </source>
</evidence>
<dbReference type="PROSITE" id="PS50850">
    <property type="entry name" value="MFS"/>
    <property type="match status" value="1"/>
</dbReference>
<evidence type="ECO:0000256" key="11">
    <source>
        <dbReference type="SAM" id="Phobius"/>
    </source>
</evidence>
<feature type="domain" description="Major facilitator superfamily (MFS) profile" evidence="12">
    <location>
        <begin position="19"/>
        <end position="429"/>
    </location>
</feature>
<evidence type="ECO:0000256" key="2">
    <source>
        <dbReference type="ARBA" id="ARBA00008240"/>
    </source>
</evidence>
<keyword evidence="6" id="KW-0769">Symport</keyword>
<dbReference type="Pfam" id="PF07690">
    <property type="entry name" value="MFS_1"/>
    <property type="match status" value="1"/>
</dbReference>
<dbReference type="InterPro" id="IPR020846">
    <property type="entry name" value="MFS_dom"/>
</dbReference>
<evidence type="ECO:0000256" key="4">
    <source>
        <dbReference type="ARBA" id="ARBA00022475"/>
    </source>
</evidence>
<keyword evidence="3" id="KW-0813">Transport</keyword>
<keyword evidence="4" id="KW-1003">Cell membrane</keyword>
<feature type="transmembrane region" description="Helical" evidence="11">
    <location>
        <begin position="245"/>
        <end position="269"/>
    </location>
</feature>
<feature type="transmembrane region" description="Helical" evidence="11">
    <location>
        <begin position="60"/>
        <end position="80"/>
    </location>
</feature>
<sequence length="481" mass="51731">MARAGQVDQEPESTPIRRVAAASLIGTTIEWYDFYIYGAASATVVGALFFPGFSTLAGTLAAFSTFAVGFVARPLGGAFFGHFGDRIGRKKMLIYSLLLMGVATFAIGLLPTFDAIGIWAPILLVTLRFVQGFAVGGEWGGAVIMAVEHAPANRRGFYGSWPQMGVPIGLLLSTGLFALFSSMPSDAFETWGWRVPFLLSALLVAVGMFIRLRIVETPVFAEVQKAGEVAKVPFVEMVRSHSKSVLLAGGIYLGHGVLFYVLSVFTLSWVTSQLGMPRSTFFTAVMIAAACQAVLVPMFGRLSDALGRRQVYAGGAVGAMLFAFPLFWLIETEQPILVWISVVAVLGVAHPAMYAPTAALYADLFPPRIRYSGASLGYQLGGATVGFVPLFAASIVGWAGGASWPISLLIVASTIIGLISIMIAKPAYADFPERSKGVSPNLIRRSARPRRRREATQYAIDDHPDEGEDQICLMSTTTTWR</sequence>
<evidence type="ECO:0000313" key="13">
    <source>
        <dbReference type="EMBL" id="BCI53866.1"/>
    </source>
</evidence>
<dbReference type="RefSeq" id="WP_185291830.1">
    <property type="nucleotide sequence ID" value="NZ_AP023287.1"/>
</dbReference>
<feature type="transmembrane region" description="Helical" evidence="11">
    <location>
        <begin position="157"/>
        <end position="179"/>
    </location>
</feature>
<protein>
    <recommendedName>
        <fullName evidence="10">Putative proline/betaine transporter</fullName>
    </recommendedName>
</protein>
<keyword evidence="5 11" id="KW-0812">Transmembrane</keyword>
<feature type="transmembrane region" description="Helical" evidence="11">
    <location>
        <begin position="34"/>
        <end position="54"/>
    </location>
</feature>
<dbReference type="Gene3D" id="1.20.1250.20">
    <property type="entry name" value="MFS general substrate transporter like domains"/>
    <property type="match status" value="2"/>
</dbReference>
<evidence type="ECO:0000256" key="8">
    <source>
        <dbReference type="ARBA" id="ARBA00023136"/>
    </source>
</evidence>
<keyword evidence="8 11" id="KW-0472">Membrane</keyword>
<dbReference type="InterPro" id="IPR036259">
    <property type="entry name" value="MFS_trans_sf"/>
</dbReference>
<dbReference type="FunFam" id="1.20.1250.20:FF:000001">
    <property type="entry name" value="Dicarboxylate MFS transporter"/>
    <property type="match status" value="1"/>
</dbReference>
<dbReference type="CDD" id="cd17369">
    <property type="entry name" value="MFS_ShiA_like"/>
    <property type="match status" value="1"/>
</dbReference>
<name>A0A6S6P725_9MYCO</name>
<reference evidence="13 14" key="1">
    <citation type="submission" date="2020-07" db="EMBL/GenBank/DDBJ databases">
        <title>Complete genome sequence of Mycolicibacterium litorale like strain isolated from cardiac implantable electronic device infection.</title>
        <authorList>
            <person name="Fukano H."/>
            <person name="Miyama H."/>
            <person name="Hoshino Y."/>
        </authorList>
    </citation>
    <scope>NUCLEOTIDE SEQUENCE [LARGE SCALE GENOMIC DNA]</scope>
    <source>
        <strain evidence="13 14">NIIDNTM18</strain>
    </source>
</reference>
<gene>
    <name evidence="13" type="ORF">NIIDNTM18_31440</name>
</gene>
<comment type="similarity">
    <text evidence="2">Belongs to the major facilitator superfamily. Metabolite:H+ Symporter (MHS) family (TC 2.A.1.6) family.</text>
</comment>
<feature type="transmembrane region" description="Helical" evidence="11">
    <location>
        <begin position="404"/>
        <end position="424"/>
    </location>
</feature>
<feature type="transmembrane region" description="Helical" evidence="11">
    <location>
        <begin position="191"/>
        <end position="210"/>
    </location>
</feature>
<feature type="transmembrane region" description="Helical" evidence="11">
    <location>
        <begin position="281"/>
        <end position="299"/>
    </location>
</feature>
<organism evidence="13 14">
    <name type="scientific">Mycolicibacterium litorale</name>
    <dbReference type="NCBI Taxonomy" id="758802"/>
    <lineage>
        <taxon>Bacteria</taxon>
        <taxon>Bacillati</taxon>
        <taxon>Actinomycetota</taxon>
        <taxon>Actinomycetes</taxon>
        <taxon>Mycobacteriales</taxon>
        <taxon>Mycobacteriaceae</taxon>
        <taxon>Mycolicibacterium</taxon>
    </lineage>
</organism>
<feature type="transmembrane region" description="Helical" evidence="11">
    <location>
        <begin position="336"/>
        <end position="355"/>
    </location>
</feature>
<evidence type="ECO:0000256" key="1">
    <source>
        <dbReference type="ARBA" id="ARBA00004651"/>
    </source>
</evidence>
<evidence type="ECO:0000256" key="10">
    <source>
        <dbReference type="ARBA" id="ARBA00039918"/>
    </source>
</evidence>
<evidence type="ECO:0000313" key="14">
    <source>
        <dbReference type="Proteomes" id="UP000515734"/>
    </source>
</evidence>
<dbReference type="InterPro" id="IPR011701">
    <property type="entry name" value="MFS"/>
</dbReference>
<dbReference type="SUPFAM" id="SSF103473">
    <property type="entry name" value="MFS general substrate transporter"/>
    <property type="match status" value="1"/>
</dbReference>
<dbReference type="AlphaFoldDB" id="A0A6S6P725"/>
<dbReference type="PANTHER" id="PTHR43045:SF1">
    <property type="entry name" value="SHIKIMATE TRANSPORTER"/>
    <property type="match status" value="1"/>
</dbReference>
<evidence type="ECO:0000256" key="5">
    <source>
        <dbReference type="ARBA" id="ARBA00022692"/>
    </source>
</evidence>
<evidence type="ECO:0000256" key="7">
    <source>
        <dbReference type="ARBA" id="ARBA00022989"/>
    </source>
</evidence>
<evidence type="ECO:0000256" key="9">
    <source>
        <dbReference type="ARBA" id="ARBA00037295"/>
    </source>
</evidence>
<evidence type="ECO:0000259" key="12">
    <source>
        <dbReference type="PROSITE" id="PS50850"/>
    </source>
</evidence>
<dbReference type="PANTHER" id="PTHR43045">
    <property type="entry name" value="SHIKIMATE TRANSPORTER"/>
    <property type="match status" value="1"/>
</dbReference>
<proteinExistence type="inferred from homology"/>
<feature type="transmembrane region" description="Helical" evidence="11">
    <location>
        <begin position="376"/>
        <end position="398"/>
    </location>
</feature>